<comment type="caution">
    <text evidence="1">The sequence shown here is derived from an EMBL/GenBank/DDBJ whole genome shotgun (WGS) entry which is preliminary data.</text>
</comment>
<dbReference type="Proteomes" id="UP001145114">
    <property type="component" value="Unassembled WGS sequence"/>
</dbReference>
<keyword evidence="2" id="KW-1185">Reference proteome</keyword>
<reference evidence="1" key="1">
    <citation type="submission" date="2022-06" db="EMBL/GenBank/DDBJ databases">
        <title>Phylogenomic reconstructions and comparative analyses of Kickxellomycotina fungi.</title>
        <authorList>
            <person name="Reynolds N.K."/>
            <person name="Stajich J.E."/>
            <person name="Barry K."/>
            <person name="Grigoriev I.V."/>
            <person name="Crous P."/>
            <person name="Smith M.E."/>
        </authorList>
    </citation>
    <scope>NUCLEOTIDE SEQUENCE</scope>
    <source>
        <strain evidence="1">RSA 2271</strain>
    </source>
</reference>
<accession>A0ACC1HBS2</accession>
<proteinExistence type="predicted"/>
<feature type="non-terminal residue" evidence="1">
    <location>
        <position position="1"/>
    </location>
</feature>
<protein>
    <submittedName>
        <fullName evidence="1">Uncharacterized protein</fullName>
    </submittedName>
</protein>
<dbReference type="EMBL" id="JAMZIH010006372">
    <property type="protein sequence ID" value="KAJ1673993.1"/>
    <property type="molecule type" value="Genomic_DNA"/>
</dbReference>
<organism evidence="1 2">
    <name type="scientific">Spiromyces aspiralis</name>
    <dbReference type="NCBI Taxonomy" id="68401"/>
    <lineage>
        <taxon>Eukaryota</taxon>
        <taxon>Fungi</taxon>
        <taxon>Fungi incertae sedis</taxon>
        <taxon>Zoopagomycota</taxon>
        <taxon>Kickxellomycotina</taxon>
        <taxon>Kickxellomycetes</taxon>
        <taxon>Kickxellales</taxon>
        <taxon>Kickxellaceae</taxon>
        <taxon>Spiromyces</taxon>
    </lineage>
</organism>
<evidence type="ECO:0000313" key="1">
    <source>
        <dbReference type="EMBL" id="KAJ1673993.1"/>
    </source>
</evidence>
<name>A0ACC1HBS2_9FUNG</name>
<gene>
    <name evidence="1" type="ORF">EV182_004181</name>
</gene>
<evidence type="ECO:0000313" key="2">
    <source>
        <dbReference type="Proteomes" id="UP001145114"/>
    </source>
</evidence>
<sequence length="105" mass="11787">KVRRNYIFHQFNPQWTEFYSNLHASSDLVDYADDTITDLAFKGSKHDCRVANLKLSATYPRSNLGHANVLESDYCDDIAVAAGAGTLDISVKLFGDMMPELRAEE</sequence>